<comment type="caution">
    <text evidence="1">The sequence shown here is derived from an EMBL/GenBank/DDBJ whole genome shotgun (WGS) entry which is preliminary data.</text>
</comment>
<name>A0ABS2RDR0_9BACI</name>
<evidence type="ECO:0000313" key="2">
    <source>
        <dbReference type="Proteomes" id="UP000823485"/>
    </source>
</evidence>
<dbReference type="Proteomes" id="UP000823485">
    <property type="component" value="Unassembled WGS sequence"/>
</dbReference>
<evidence type="ECO:0000313" key="1">
    <source>
        <dbReference type="EMBL" id="MBM7717480.1"/>
    </source>
</evidence>
<proteinExistence type="predicted"/>
<accession>A0ABS2RDR0</accession>
<sequence length="39" mass="4555">MSGSDLYTLVTHVRLVGARLRKQTVYLYAKKKKSWDKTL</sequence>
<organism evidence="1 2">
    <name type="scientific">Siminovitchia thermophila</name>
    <dbReference type="NCBI Taxonomy" id="1245522"/>
    <lineage>
        <taxon>Bacteria</taxon>
        <taxon>Bacillati</taxon>
        <taxon>Bacillota</taxon>
        <taxon>Bacilli</taxon>
        <taxon>Bacillales</taxon>
        <taxon>Bacillaceae</taxon>
        <taxon>Siminovitchia</taxon>
    </lineage>
</organism>
<reference evidence="1 2" key="1">
    <citation type="submission" date="2021-01" db="EMBL/GenBank/DDBJ databases">
        <title>Genomic Encyclopedia of Type Strains, Phase IV (KMG-IV): sequencing the most valuable type-strain genomes for metagenomic binning, comparative biology and taxonomic classification.</title>
        <authorList>
            <person name="Goeker M."/>
        </authorList>
    </citation>
    <scope>NUCLEOTIDE SEQUENCE [LARGE SCALE GENOMIC DNA]</scope>
    <source>
        <strain evidence="1 2">DSM 105453</strain>
    </source>
</reference>
<protein>
    <recommendedName>
        <fullName evidence="3">Transposase</fullName>
    </recommendedName>
</protein>
<keyword evidence="2" id="KW-1185">Reference proteome</keyword>
<dbReference type="EMBL" id="JAFBFH010000050">
    <property type="protein sequence ID" value="MBM7717480.1"/>
    <property type="molecule type" value="Genomic_DNA"/>
</dbReference>
<gene>
    <name evidence="1" type="ORF">JOC94_004508</name>
</gene>
<evidence type="ECO:0008006" key="3">
    <source>
        <dbReference type="Google" id="ProtNLM"/>
    </source>
</evidence>